<feature type="signal peptide" evidence="2">
    <location>
        <begin position="1"/>
        <end position="25"/>
    </location>
</feature>
<gene>
    <name evidence="3" type="ORF">H6P81_016901</name>
</gene>
<dbReference type="Proteomes" id="UP000825729">
    <property type="component" value="Unassembled WGS sequence"/>
</dbReference>
<feature type="chain" id="PRO_5043496339" description="Fatty acid desaturase domain-containing protein" evidence="2">
    <location>
        <begin position="26"/>
        <end position="269"/>
    </location>
</feature>
<keyword evidence="4" id="KW-1185">Reference proteome</keyword>
<name>A0AAV7DZN3_ARIFI</name>
<evidence type="ECO:0000256" key="2">
    <source>
        <dbReference type="SAM" id="SignalP"/>
    </source>
</evidence>
<sequence>MAAGVRWVCMAAGDILLSTSTQVGAWCGLIEVSLGLGRPCNLGLSSAACMQLNGLGRGAPAQLRVGERPHNLGFSREVCSCNLGYPGASPRQLRVWEPKNLGYWWGARQELRLHHASLLTLASNSSLGFNHAGLHHRAKFYHAGSTDTPCLPRWGSHHAAFTPSPRWLTLLLGLPTLSVSNYAGFLLSAGFNYRCLPRWAHHAVYHASLLIIAAFYSRFRFLMTSCSLITASTHAAALRWALITLLYSRWASLRWFYHANYHADHSRLT</sequence>
<protein>
    <recommendedName>
        <fullName evidence="5">Fatty acid desaturase domain-containing protein</fullName>
    </recommendedName>
</protein>
<comment type="caution">
    <text evidence="3">The sequence shown here is derived from an EMBL/GenBank/DDBJ whole genome shotgun (WGS) entry which is preliminary data.</text>
</comment>
<keyword evidence="1" id="KW-0812">Transmembrane</keyword>
<evidence type="ECO:0000313" key="4">
    <source>
        <dbReference type="Proteomes" id="UP000825729"/>
    </source>
</evidence>
<evidence type="ECO:0000256" key="1">
    <source>
        <dbReference type="SAM" id="Phobius"/>
    </source>
</evidence>
<feature type="transmembrane region" description="Helical" evidence="1">
    <location>
        <begin position="228"/>
        <end position="247"/>
    </location>
</feature>
<feature type="transmembrane region" description="Helical" evidence="1">
    <location>
        <begin position="199"/>
        <end position="216"/>
    </location>
</feature>
<reference evidence="3 4" key="1">
    <citation type="submission" date="2021-07" db="EMBL/GenBank/DDBJ databases">
        <title>The Aristolochia fimbriata genome: insights into angiosperm evolution, floral development and chemical biosynthesis.</title>
        <authorList>
            <person name="Jiao Y."/>
        </authorList>
    </citation>
    <scope>NUCLEOTIDE SEQUENCE [LARGE SCALE GENOMIC DNA]</scope>
    <source>
        <strain evidence="3">IBCAS-2021</strain>
        <tissue evidence="3">Leaf</tissue>
    </source>
</reference>
<organism evidence="3 4">
    <name type="scientific">Aristolochia fimbriata</name>
    <name type="common">White veined hardy Dutchman's pipe vine</name>
    <dbReference type="NCBI Taxonomy" id="158543"/>
    <lineage>
        <taxon>Eukaryota</taxon>
        <taxon>Viridiplantae</taxon>
        <taxon>Streptophyta</taxon>
        <taxon>Embryophyta</taxon>
        <taxon>Tracheophyta</taxon>
        <taxon>Spermatophyta</taxon>
        <taxon>Magnoliopsida</taxon>
        <taxon>Magnoliidae</taxon>
        <taxon>Piperales</taxon>
        <taxon>Aristolochiaceae</taxon>
        <taxon>Aristolochia</taxon>
    </lineage>
</organism>
<evidence type="ECO:0000313" key="3">
    <source>
        <dbReference type="EMBL" id="KAG9441047.1"/>
    </source>
</evidence>
<proteinExistence type="predicted"/>
<feature type="transmembrane region" description="Helical" evidence="1">
    <location>
        <begin position="167"/>
        <end position="187"/>
    </location>
</feature>
<keyword evidence="1" id="KW-0472">Membrane</keyword>
<accession>A0AAV7DZN3</accession>
<keyword evidence="2" id="KW-0732">Signal</keyword>
<dbReference type="AlphaFoldDB" id="A0AAV7DZN3"/>
<evidence type="ECO:0008006" key="5">
    <source>
        <dbReference type="Google" id="ProtNLM"/>
    </source>
</evidence>
<dbReference type="EMBL" id="JAINDJ010000007">
    <property type="protein sequence ID" value="KAG9441047.1"/>
    <property type="molecule type" value="Genomic_DNA"/>
</dbReference>
<keyword evidence="1" id="KW-1133">Transmembrane helix</keyword>